<dbReference type="GO" id="GO:0003677">
    <property type="term" value="F:DNA binding"/>
    <property type="evidence" value="ECO:0007669"/>
    <property type="project" value="InterPro"/>
</dbReference>
<dbReference type="EMBL" id="VSSQ01000275">
    <property type="protein sequence ID" value="MPL89218.1"/>
    <property type="molecule type" value="Genomic_DNA"/>
</dbReference>
<evidence type="ECO:0000259" key="2">
    <source>
        <dbReference type="PROSITE" id="PS51898"/>
    </source>
</evidence>
<organism evidence="3">
    <name type="scientific">bioreactor metagenome</name>
    <dbReference type="NCBI Taxonomy" id="1076179"/>
    <lineage>
        <taxon>unclassified sequences</taxon>
        <taxon>metagenomes</taxon>
        <taxon>ecological metagenomes</taxon>
    </lineage>
</organism>
<accession>A0A644VD11</accession>
<evidence type="ECO:0000313" key="3">
    <source>
        <dbReference type="EMBL" id="MPL89218.1"/>
    </source>
</evidence>
<sequence>MVKAYLEIQEIEQLEQTAEYLRDKLLIRLLFHLGCRVSEALGIKTSDIDFKQGLITIQHLKQRIKLSCPECNARLGKEHKYCPVCGQKVEKAVADEKEHRKFRALPLDEKTMRMLKEYIGRGGANPKSKLIFGLTRHRAWQIIRDCAEKARLPHLVNSETGKEHNVSPHRLRDAFAVHAVKQDDSGDGIRLLQEHLGHQSIVTTMKYRKVSGEEQREWYEKLWD</sequence>
<dbReference type="AlphaFoldDB" id="A0A644VD11"/>
<dbReference type="GO" id="GO:0006310">
    <property type="term" value="P:DNA recombination"/>
    <property type="evidence" value="ECO:0007669"/>
    <property type="project" value="UniProtKB-KW"/>
</dbReference>
<dbReference type="PROSITE" id="PS51898">
    <property type="entry name" value="TYR_RECOMBINASE"/>
    <property type="match status" value="1"/>
</dbReference>
<dbReference type="PANTHER" id="PTHR30349">
    <property type="entry name" value="PHAGE INTEGRASE-RELATED"/>
    <property type="match status" value="1"/>
</dbReference>
<reference evidence="3" key="1">
    <citation type="submission" date="2019-08" db="EMBL/GenBank/DDBJ databases">
        <authorList>
            <person name="Kucharzyk K."/>
            <person name="Murdoch R.W."/>
            <person name="Higgins S."/>
            <person name="Loffler F."/>
        </authorList>
    </citation>
    <scope>NUCLEOTIDE SEQUENCE</scope>
</reference>
<dbReference type="InterPro" id="IPR050090">
    <property type="entry name" value="Tyrosine_recombinase_XerCD"/>
</dbReference>
<dbReference type="InterPro" id="IPR013762">
    <property type="entry name" value="Integrase-like_cat_sf"/>
</dbReference>
<dbReference type="SUPFAM" id="SSF56349">
    <property type="entry name" value="DNA breaking-rejoining enzymes"/>
    <property type="match status" value="1"/>
</dbReference>
<comment type="caution">
    <text evidence="3">The sequence shown here is derived from an EMBL/GenBank/DDBJ whole genome shotgun (WGS) entry which is preliminary data.</text>
</comment>
<dbReference type="Gene3D" id="1.10.443.10">
    <property type="entry name" value="Intergrase catalytic core"/>
    <property type="match status" value="1"/>
</dbReference>
<name>A0A644VD11_9ZZZZ</name>
<gene>
    <name evidence="3" type="primary">xerC_35</name>
    <name evidence="3" type="ORF">SDC9_35251</name>
</gene>
<evidence type="ECO:0000256" key="1">
    <source>
        <dbReference type="ARBA" id="ARBA00023172"/>
    </source>
</evidence>
<dbReference type="InterPro" id="IPR011010">
    <property type="entry name" value="DNA_brk_join_enz"/>
</dbReference>
<dbReference type="InterPro" id="IPR002104">
    <property type="entry name" value="Integrase_catalytic"/>
</dbReference>
<keyword evidence="1" id="KW-0233">DNA recombination</keyword>
<proteinExistence type="predicted"/>
<feature type="domain" description="Tyr recombinase" evidence="2">
    <location>
        <begin position="1"/>
        <end position="220"/>
    </location>
</feature>
<dbReference type="GO" id="GO:0015074">
    <property type="term" value="P:DNA integration"/>
    <property type="evidence" value="ECO:0007669"/>
    <property type="project" value="InterPro"/>
</dbReference>
<dbReference type="Pfam" id="PF00589">
    <property type="entry name" value="Phage_integrase"/>
    <property type="match status" value="2"/>
</dbReference>
<dbReference type="PANTHER" id="PTHR30349:SF81">
    <property type="entry name" value="TYROSINE RECOMBINASE XERC"/>
    <property type="match status" value="1"/>
</dbReference>
<protein>
    <submittedName>
        <fullName evidence="3">Tyrosine recombinase XerC</fullName>
    </submittedName>
</protein>